<feature type="domain" description="DUF5655" evidence="1">
    <location>
        <begin position="212"/>
        <end position="323"/>
    </location>
</feature>
<accession>A0A1X0YBG8</accession>
<sequence length="328" mass="38137">MSENQVIVTREGTYHLYKYKNENELERMIVEHSSEIFGSNTVYFDLKKKINSKSGFGTIPDGYIIDLNQDKLFLIEVELINHSIKKHILPQISNFIMALDNKDTVEKLVSEFYNNLPISKKIDKKRLRSIVNNWGIVIIIDEVGDPMKETNPLLEIVNFLSKHGEVKAIPFQTYRKNGAITDDHVHSFKSFTKEELEKEAKKWTFKWETVSVEKHLKKMPTELRNLFTNLGNKICCISPSVKEVHRKKWTTYQISSLKNFCTVKVLNDCLEINLKTDESIFSDTKGISKKIKRTPSWTFDRVLNIHSEKEIDYAVTLVEQAYKAIAEK</sequence>
<keyword evidence="3" id="KW-1185">Reference proteome</keyword>
<comment type="caution">
    <text evidence="2">The sequence shown here is derived from an EMBL/GenBank/DDBJ whole genome shotgun (WGS) entry which is preliminary data.</text>
</comment>
<organism evidence="2 3">
    <name type="scientific">Geothermobacter hydrogeniphilus</name>
    <dbReference type="NCBI Taxonomy" id="1969733"/>
    <lineage>
        <taxon>Bacteria</taxon>
        <taxon>Pseudomonadati</taxon>
        <taxon>Thermodesulfobacteriota</taxon>
        <taxon>Desulfuromonadia</taxon>
        <taxon>Desulfuromonadales</taxon>
        <taxon>Geothermobacteraceae</taxon>
        <taxon>Geothermobacter</taxon>
    </lineage>
</organism>
<dbReference type="Pfam" id="PF18899">
    <property type="entry name" value="DUF5655"/>
    <property type="match status" value="1"/>
</dbReference>
<dbReference type="AlphaFoldDB" id="A0A1X0YBG8"/>
<protein>
    <recommendedName>
        <fullName evidence="1">DUF5655 domain-containing protein</fullName>
    </recommendedName>
</protein>
<dbReference type="STRING" id="1969733.B5V00_04335"/>
<dbReference type="EMBL" id="NAAD01000003">
    <property type="protein sequence ID" value="ORJ62518.1"/>
    <property type="molecule type" value="Genomic_DNA"/>
</dbReference>
<reference evidence="2 3" key="1">
    <citation type="submission" date="2017-03" db="EMBL/GenBank/DDBJ databases">
        <title>Genome sequence of Geothermobacter sp. EPR-M, Deep-Sea Iron Reducer.</title>
        <authorList>
            <person name="Tully B."/>
            <person name="Savalia P."/>
            <person name="Abuyen K."/>
            <person name="Baughan C."/>
            <person name="Romero E."/>
            <person name="Ronkowski C."/>
            <person name="Torres B."/>
            <person name="Tremblay J."/>
            <person name="Trujillo A."/>
            <person name="Tyler M."/>
            <person name="Perez-Rodriguez I."/>
            <person name="Amend J."/>
        </authorList>
    </citation>
    <scope>NUCLEOTIDE SEQUENCE [LARGE SCALE GENOMIC DNA]</scope>
    <source>
        <strain evidence="2 3">EPR-M</strain>
    </source>
</reference>
<proteinExistence type="predicted"/>
<dbReference type="RefSeq" id="WP_085009532.1">
    <property type="nucleotide sequence ID" value="NZ_NAAD01000003.1"/>
</dbReference>
<name>A0A1X0YBG8_9BACT</name>
<dbReference type="OrthoDB" id="2656488at2"/>
<evidence type="ECO:0000313" key="2">
    <source>
        <dbReference type="EMBL" id="ORJ62518.1"/>
    </source>
</evidence>
<dbReference type="InterPro" id="IPR043714">
    <property type="entry name" value="DUF5655"/>
</dbReference>
<gene>
    <name evidence="2" type="ORF">B5V00_04335</name>
</gene>
<evidence type="ECO:0000313" key="3">
    <source>
        <dbReference type="Proteomes" id="UP000193136"/>
    </source>
</evidence>
<dbReference type="Proteomes" id="UP000193136">
    <property type="component" value="Unassembled WGS sequence"/>
</dbReference>
<evidence type="ECO:0000259" key="1">
    <source>
        <dbReference type="Pfam" id="PF18899"/>
    </source>
</evidence>